<evidence type="ECO:0000313" key="8">
    <source>
        <dbReference type="EMBL" id="KIO77512.1"/>
    </source>
</evidence>
<feature type="domain" description="Flavodoxin-like fold" evidence="7">
    <location>
        <begin position="2"/>
        <end position="206"/>
    </location>
</feature>
<feature type="binding site" evidence="6">
    <location>
        <position position="10"/>
    </location>
    <ligand>
        <name>FMN</name>
        <dbReference type="ChEBI" id="CHEBI:58210"/>
    </ligand>
</feature>
<proteinExistence type="inferred from homology"/>
<dbReference type="InterPro" id="IPR029039">
    <property type="entry name" value="Flavoprotein-like_sf"/>
</dbReference>
<dbReference type="EC" id="1.6.5.-" evidence="6"/>
<dbReference type="RefSeq" id="WP_041880782.1">
    <property type="nucleotide sequence ID" value="NZ_CP157278.1"/>
</dbReference>
<evidence type="ECO:0000256" key="1">
    <source>
        <dbReference type="ARBA" id="ARBA00022630"/>
    </source>
</evidence>
<keyword evidence="2 6" id="KW-0288">FMN</keyword>
<organism evidence="8 9">
    <name type="scientific">Pedobacter lusitanus</name>
    <dbReference type="NCBI Taxonomy" id="1503925"/>
    <lineage>
        <taxon>Bacteria</taxon>
        <taxon>Pseudomonadati</taxon>
        <taxon>Bacteroidota</taxon>
        <taxon>Sphingobacteriia</taxon>
        <taxon>Sphingobacteriales</taxon>
        <taxon>Sphingobacteriaceae</taxon>
        <taxon>Pedobacter</taxon>
    </lineage>
</organism>
<dbReference type="SUPFAM" id="SSF52218">
    <property type="entry name" value="Flavoproteins"/>
    <property type="match status" value="1"/>
</dbReference>
<protein>
    <recommendedName>
        <fullName evidence="6">FMN dependent NADH:quinone oxidoreductase</fullName>
        <ecNumber evidence="6">1.6.5.-</ecNumber>
    </recommendedName>
    <alternativeName>
        <fullName evidence="6">Azo-dye reductase</fullName>
    </alternativeName>
    <alternativeName>
        <fullName evidence="6">FMN-dependent NADH-azo compound oxidoreductase</fullName>
    </alternativeName>
    <alternativeName>
        <fullName evidence="6">FMN-dependent NADH-azoreductase</fullName>
        <ecNumber evidence="6">1.7.1.17</ecNumber>
    </alternativeName>
</protein>
<gene>
    <name evidence="6" type="primary">azoR</name>
    <name evidence="8" type="ORF">TH53_08695</name>
</gene>
<evidence type="ECO:0000256" key="2">
    <source>
        <dbReference type="ARBA" id="ARBA00022643"/>
    </source>
</evidence>
<evidence type="ECO:0000256" key="6">
    <source>
        <dbReference type="HAMAP-Rule" id="MF_01216"/>
    </source>
</evidence>
<dbReference type="PANTHER" id="PTHR43741">
    <property type="entry name" value="FMN-DEPENDENT NADH-AZOREDUCTASE 1"/>
    <property type="match status" value="1"/>
</dbReference>
<keyword evidence="4 6" id="KW-0520">NAD</keyword>
<reference evidence="8 9" key="1">
    <citation type="submission" date="2015-01" db="EMBL/GenBank/DDBJ databases">
        <title>Draft genome sequence of Pedobacter sp. NL19 isolated from sludge of an effluent treatment pond in an abandoned uranium mine.</title>
        <authorList>
            <person name="Santos T."/>
            <person name="Caetano T."/>
            <person name="Covas C."/>
            <person name="Cruz A."/>
            <person name="Mendo S."/>
        </authorList>
    </citation>
    <scope>NUCLEOTIDE SEQUENCE [LARGE SCALE GENOMIC DNA]</scope>
    <source>
        <strain evidence="8 9">NL19</strain>
    </source>
</reference>
<dbReference type="EC" id="1.7.1.17" evidence="6"/>
<evidence type="ECO:0000256" key="3">
    <source>
        <dbReference type="ARBA" id="ARBA00023002"/>
    </source>
</evidence>
<dbReference type="Proteomes" id="UP000032049">
    <property type="component" value="Unassembled WGS sequence"/>
</dbReference>
<comment type="function">
    <text evidence="6">Quinone reductase that provides resistance to thiol-specific stress caused by electrophilic quinones.</text>
</comment>
<sequence>MKKLLIINASPRGSRSNSRSLTELFLKQWKQNRPFAGVQYREVGQQAIPHVSELWIAGAFKPADLRTSEEIDALKLSDQLIAELKNADVIVLGTPMYNWSIPSALKAYLDQVIRVNETITINGKNPENPYTGLLKNKSLYLLLSRGNGGYGKGEYYEHMNFQSGYLKTVFNIMGISDIHEIALNGEAFGGLQFEQSIREVHAAIDQVTSNP</sequence>
<dbReference type="AlphaFoldDB" id="A0A0D0GJQ9"/>
<dbReference type="GO" id="GO:0016655">
    <property type="term" value="F:oxidoreductase activity, acting on NAD(P)H, quinone or similar compound as acceptor"/>
    <property type="evidence" value="ECO:0007669"/>
    <property type="project" value="InterPro"/>
</dbReference>
<comment type="similarity">
    <text evidence="6">Belongs to the azoreductase type 1 family.</text>
</comment>
<dbReference type="Gene3D" id="3.40.50.360">
    <property type="match status" value="1"/>
</dbReference>
<dbReference type="STRING" id="1503925.TH53_08695"/>
<dbReference type="GO" id="GO:0016652">
    <property type="term" value="F:oxidoreductase activity, acting on NAD(P)H as acceptor"/>
    <property type="evidence" value="ECO:0007669"/>
    <property type="project" value="UniProtKB-UniRule"/>
</dbReference>
<keyword evidence="1 6" id="KW-0285">Flavoprotein</keyword>
<dbReference type="HAMAP" id="MF_01216">
    <property type="entry name" value="Azoreductase_type1"/>
    <property type="match status" value="1"/>
</dbReference>
<comment type="function">
    <text evidence="6">Also exhibits azoreductase activity. Catalyzes the reductive cleavage of the azo bond in aromatic azo compounds to the corresponding amines.</text>
</comment>
<dbReference type="GO" id="GO:0010181">
    <property type="term" value="F:FMN binding"/>
    <property type="evidence" value="ECO:0007669"/>
    <property type="project" value="UniProtKB-UniRule"/>
</dbReference>
<comment type="subunit">
    <text evidence="6">Homodimer.</text>
</comment>
<dbReference type="InterPro" id="IPR003680">
    <property type="entry name" value="Flavodoxin_fold"/>
</dbReference>
<evidence type="ECO:0000259" key="7">
    <source>
        <dbReference type="Pfam" id="PF02525"/>
    </source>
</evidence>
<comment type="caution">
    <text evidence="6">Lacks conserved residue(s) required for the propagation of feature annotation.</text>
</comment>
<comment type="caution">
    <text evidence="8">The sequence shown here is derived from an EMBL/GenBank/DDBJ whole genome shotgun (WGS) entry which is preliminary data.</text>
</comment>
<dbReference type="OrthoDB" id="9805013at2"/>
<feature type="binding site" evidence="6">
    <location>
        <begin position="16"/>
        <end position="18"/>
    </location>
    <ligand>
        <name>FMN</name>
        <dbReference type="ChEBI" id="CHEBI:58210"/>
    </ligand>
</feature>
<keyword evidence="9" id="KW-1185">Reference proteome</keyword>
<dbReference type="EMBL" id="JXRA01000033">
    <property type="protein sequence ID" value="KIO77512.1"/>
    <property type="molecule type" value="Genomic_DNA"/>
</dbReference>
<dbReference type="Pfam" id="PF02525">
    <property type="entry name" value="Flavodoxin_2"/>
    <property type="match status" value="1"/>
</dbReference>
<dbReference type="PANTHER" id="PTHR43741:SF2">
    <property type="entry name" value="FMN-DEPENDENT NADH:QUINONE OXIDOREDUCTASE"/>
    <property type="match status" value="1"/>
</dbReference>
<comment type="cofactor">
    <cofactor evidence="6">
        <name>FMN</name>
        <dbReference type="ChEBI" id="CHEBI:58210"/>
    </cofactor>
    <text evidence="6">Binds 1 FMN per subunit.</text>
</comment>
<evidence type="ECO:0000313" key="9">
    <source>
        <dbReference type="Proteomes" id="UP000032049"/>
    </source>
</evidence>
<dbReference type="InterPro" id="IPR023048">
    <property type="entry name" value="NADH:quinone_OxRdtase_FMN_depd"/>
</dbReference>
<comment type="catalytic activity">
    <reaction evidence="5">
        <text>N,N-dimethyl-1,4-phenylenediamine + anthranilate + 2 NAD(+) = 2-(4-dimethylaminophenyl)diazenylbenzoate + 2 NADH + 2 H(+)</text>
        <dbReference type="Rhea" id="RHEA:55872"/>
        <dbReference type="ChEBI" id="CHEBI:15378"/>
        <dbReference type="ChEBI" id="CHEBI:15783"/>
        <dbReference type="ChEBI" id="CHEBI:16567"/>
        <dbReference type="ChEBI" id="CHEBI:57540"/>
        <dbReference type="ChEBI" id="CHEBI:57945"/>
        <dbReference type="ChEBI" id="CHEBI:71579"/>
        <dbReference type="EC" id="1.7.1.17"/>
    </reaction>
    <physiologicalReaction direction="right-to-left" evidence="5">
        <dbReference type="Rhea" id="RHEA:55874"/>
    </physiologicalReaction>
</comment>
<name>A0A0D0GJQ9_9SPHI</name>
<comment type="catalytic activity">
    <reaction evidence="6">
        <text>2 a quinone + NADH + H(+) = 2 a 1,4-benzosemiquinone + NAD(+)</text>
        <dbReference type="Rhea" id="RHEA:65952"/>
        <dbReference type="ChEBI" id="CHEBI:15378"/>
        <dbReference type="ChEBI" id="CHEBI:57540"/>
        <dbReference type="ChEBI" id="CHEBI:57945"/>
        <dbReference type="ChEBI" id="CHEBI:132124"/>
        <dbReference type="ChEBI" id="CHEBI:134225"/>
    </reaction>
</comment>
<accession>A0A0D0GJQ9</accession>
<evidence type="ECO:0000256" key="5">
    <source>
        <dbReference type="ARBA" id="ARBA00048542"/>
    </source>
</evidence>
<dbReference type="GO" id="GO:0009055">
    <property type="term" value="F:electron transfer activity"/>
    <property type="evidence" value="ECO:0007669"/>
    <property type="project" value="UniProtKB-UniRule"/>
</dbReference>
<evidence type="ECO:0000256" key="4">
    <source>
        <dbReference type="ARBA" id="ARBA00023027"/>
    </source>
</evidence>
<dbReference type="InterPro" id="IPR050104">
    <property type="entry name" value="FMN-dep_NADH:Q_OxRdtase_AzoR1"/>
</dbReference>
<keyword evidence="3 6" id="KW-0560">Oxidoreductase</keyword>